<dbReference type="Gene3D" id="3.40.50.300">
    <property type="entry name" value="P-loop containing nucleotide triphosphate hydrolases"/>
    <property type="match status" value="1"/>
</dbReference>
<feature type="domain" description="ABC transporter" evidence="11">
    <location>
        <begin position="202"/>
        <end position="466"/>
    </location>
</feature>
<keyword evidence="3 9" id="KW-0812">Transmembrane</keyword>
<keyword evidence="13" id="KW-1185">Reference proteome</keyword>
<dbReference type="InterPro" id="IPR003593">
    <property type="entry name" value="AAA+_ATPase"/>
</dbReference>
<dbReference type="SUPFAM" id="SSF52540">
    <property type="entry name" value="P-loop containing nucleoside triphosphate hydrolases"/>
    <property type="match status" value="1"/>
</dbReference>
<feature type="signal peptide" evidence="10">
    <location>
        <begin position="1"/>
        <end position="20"/>
    </location>
</feature>
<feature type="transmembrane region" description="Helical" evidence="9">
    <location>
        <begin position="846"/>
        <end position="864"/>
    </location>
</feature>
<dbReference type="Pfam" id="PF19055">
    <property type="entry name" value="ABC2_membrane_7"/>
    <property type="match status" value="1"/>
</dbReference>
<evidence type="ECO:0000313" key="12">
    <source>
        <dbReference type="EnsemblProtists" id="EOD16849"/>
    </source>
</evidence>
<feature type="transmembrane region" description="Helical" evidence="9">
    <location>
        <begin position="908"/>
        <end position="930"/>
    </location>
</feature>
<dbReference type="eggNOG" id="KOG0061">
    <property type="taxonomic scope" value="Eukaryota"/>
</dbReference>
<keyword evidence="5" id="KW-0067">ATP-binding</keyword>
<name>A0A0D3J014_EMIH1</name>
<organism evidence="12 13">
    <name type="scientific">Emiliania huxleyi (strain CCMP1516)</name>
    <dbReference type="NCBI Taxonomy" id="280463"/>
    <lineage>
        <taxon>Eukaryota</taxon>
        <taxon>Haptista</taxon>
        <taxon>Haptophyta</taxon>
        <taxon>Prymnesiophyceae</taxon>
        <taxon>Isochrysidales</taxon>
        <taxon>Noelaerhabdaceae</taxon>
        <taxon>Emiliania</taxon>
    </lineage>
</organism>
<keyword evidence="2" id="KW-0813">Transport</keyword>
<dbReference type="Pfam" id="PF01061">
    <property type="entry name" value="ABC2_membrane"/>
    <property type="match status" value="1"/>
</dbReference>
<evidence type="ECO:0000256" key="5">
    <source>
        <dbReference type="ARBA" id="ARBA00022840"/>
    </source>
</evidence>
<dbReference type="Pfam" id="PF00005">
    <property type="entry name" value="ABC_tran"/>
    <property type="match status" value="1"/>
</dbReference>
<dbReference type="PROSITE" id="PS50893">
    <property type="entry name" value="ABC_TRANSPORTER_2"/>
    <property type="match status" value="1"/>
</dbReference>
<dbReference type="SMART" id="SM00382">
    <property type="entry name" value="AAA"/>
    <property type="match status" value="1"/>
</dbReference>
<feature type="compositionally biased region" description="Basic and acidic residues" evidence="8">
    <location>
        <begin position="580"/>
        <end position="590"/>
    </location>
</feature>
<evidence type="ECO:0000256" key="6">
    <source>
        <dbReference type="ARBA" id="ARBA00022989"/>
    </source>
</evidence>
<dbReference type="InterPro" id="IPR043926">
    <property type="entry name" value="ABCG_dom"/>
</dbReference>
<evidence type="ECO:0000256" key="4">
    <source>
        <dbReference type="ARBA" id="ARBA00022741"/>
    </source>
</evidence>
<reference evidence="12" key="2">
    <citation type="submission" date="2024-10" db="UniProtKB">
        <authorList>
            <consortium name="EnsemblProtists"/>
        </authorList>
    </citation>
    <scope>IDENTIFICATION</scope>
</reference>
<dbReference type="GO" id="GO:0016887">
    <property type="term" value="F:ATP hydrolysis activity"/>
    <property type="evidence" value="ECO:0007669"/>
    <property type="project" value="InterPro"/>
</dbReference>
<dbReference type="InterPro" id="IPR050352">
    <property type="entry name" value="ABCG_transporters"/>
</dbReference>
<protein>
    <recommendedName>
        <fullName evidence="11">ABC transporter domain-containing protein</fullName>
    </recommendedName>
</protein>
<dbReference type="InterPro" id="IPR003439">
    <property type="entry name" value="ABC_transporter-like_ATP-bd"/>
</dbReference>
<keyword evidence="6 9" id="KW-1133">Transmembrane helix</keyword>
<feature type="region of interest" description="Disordered" evidence="8">
    <location>
        <begin position="484"/>
        <end position="504"/>
    </location>
</feature>
<keyword evidence="4" id="KW-0547">Nucleotide-binding</keyword>
<feature type="transmembrane region" description="Helical" evidence="9">
    <location>
        <begin position="870"/>
        <end position="896"/>
    </location>
</feature>
<comment type="subcellular location">
    <subcellularLocation>
        <location evidence="1">Membrane</location>
        <topology evidence="1">Multi-pass membrane protein</topology>
    </subcellularLocation>
</comment>
<dbReference type="GeneID" id="17263009"/>
<dbReference type="OMA" id="YVMQFDA"/>
<dbReference type="Proteomes" id="UP000013827">
    <property type="component" value="Unassembled WGS sequence"/>
</dbReference>
<feature type="transmembrane region" description="Helical" evidence="9">
    <location>
        <begin position="130"/>
        <end position="153"/>
    </location>
</feature>
<dbReference type="EnsemblProtists" id="EOD16849">
    <property type="protein sequence ID" value="EOD16849"/>
    <property type="gene ID" value="EMIHUDRAFT_436498"/>
</dbReference>
<dbReference type="KEGG" id="ehx:EMIHUDRAFT_436498"/>
<evidence type="ECO:0000256" key="7">
    <source>
        <dbReference type="ARBA" id="ARBA00023136"/>
    </source>
</evidence>
<dbReference type="CDD" id="cd03213">
    <property type="entry name" value="ABCG_EPDR"/>
    <property type="match status" value="1"/>
</dbReference>
<sequence>MRTPAASSLWLLAALCGARADVVRTYGYCPEVSAAQFDRGFAACARLSLNYTRGDVLPLDNSVETTVTNAAATADCGLALPSLGSSPANLSCYIQVSIAPYVDVAERNLRFYECVDEAEDPRPARFESEMIAAIIVIGLIFLLPNAWLALVWLSRPRAESGVAPAPAGPAAEGFSLAEASTASAASFESSDEPAERVKRVYLSFSDIHYSVKLNASARARAKAALPKGKGKRPLHWDQKHVLRGVSGVFAPGSLSAIMGPSGCGKSTLLDVLADRKKGGEIAGEVLLNGKRRDAYFKRVSAYVMQFDALFETLTVREMLAYTAELRLTGGGETSRVREAAVERVIRDLDLTKVADTRIGGATRRGISGGQARRVTVGVELVTSPSVLFLDEPTTGLDAYSSLLLVRALRRLADSGRTVLCTIHQPRADIFALFDTLLLMAAGKAAYFGPTASIGAYLGSLGIRLPSGTNPADFVVDLTYAKEPGPQAASAPSRPGRFSKRFSLSGTSKRLSTSEVDAAVAEQSWRRERSASLSERLVLEALSRRMSSASPRARISPIVSASNSPAPAAFAAPPDSPPEPPRLEDAPRRSSSDMSPHLAVIKGGAKSPRRSSASEKRPSALLSPALLAPPLAEGLSAGSSTSSAGGSTVDSLVDSWANSDANAALVRTCEQLAQRTLPGLPPPVDEAFAEVSRATGAGRSRRTRLLEGLLASKTKARSIPAQIAILTRRAYLKGVRDRDFWYRMLFIPLLQFAFYAILFVWTRSSGGGMAPYDGWTPEDDEYITVLHLISAKRSFLYQTLTAAVITETAVLAECYTEQRAFRREHAAGGYSAAAYHLQWAFRLMAQALWKAVLFGSVVYWAPYQFAPTAEAFFYFIAVFALLSSTGSAFSLLMISFIPDPEGAGTAHNAIVSVLLQFSGFYLPACLMPPVVNIPYVISFGKFAFEGLLQNEFGDQPYGSRWSYYGYQSMDPVLSKWTNLLALGLYPFVFHALAFVFTFLHTRPRSFWTRFDSEAKRAERVARARLEPPPGSSAPPTQQL</sequence>
<dbReference type="PANTHER" id="PTHR48041">
    <property type="entry name" value="ABC TRANSPORTER G FAMILY MEMBER 28"/>
    <property type="match status" value="1"/>
</dbReference>
<dbReference type="PROSITE" id="PS00211">
    <property type="entry name" value="ABC_TRANSPORTER_1"/>
    <property type="match status" value="1"/>
</dbReference>
<dbReference type="PANTHER" id="PTHR48041:SF139">
    <property type="entry name" value="PROTEIN SCARLET"/>
    <property type="match status" value="1"/>
</dbReference>
<dbReference type="InterPro" id="IPR017871">
    <property type="entry name" value="ABC_transporter-like_CS"/>
</dbReference>
<dbReference type="GO" id="GO:0140359">
    <property type="term" value="F:ABC-type transporter activity"/>
    <property type="evidence" value="ECO:0007669"/>
    <property type="project" value="InterPro"/>
</dbReference>
<dbReference type="AlphaFoldDB" id="A0A0D3J014"/>
<evidence type="ECO:0000256" key="9">
    <source>
        <dbReference type="SAM" id="Phobius"/>
    </source>
</evidence>
<dbReference type="InterPro" id="IPR027417">
    <property type="entry name" value="P-loop_NTPase"/>
</dbReference>
<evidence type="ECO:0000259" key="11">
    <source>
        <dbReference type="PROSITE" id="PS50893"/>
    </source>
</evidence>
<dbReference type="InterPro" id="IPR013525">
    <property type="entry name" value="ABC2_TM"/>
</dbReference>
<proteinExistence type="predicted"/>
<evidence type="ECO:0000256" key="1">
    <source>
        <dbReference type="ARBA" id="ARBA00004141"/>
    </source>
</evidence>
<feature type="compositionally biased region" description="Low complexity" evidence="8">
    <location>
        <begin position="549"/>
        <end position="572"/>
    </location>
</feature>
<evidence type="ECO:0000313" key="13">
    <source>
        <dbReference type="Proteomes" id="UP000013827"/>
    </source>
</evidence>
<dbReference type="GO" id="GO:0005524">
    <property type="term" value="F:ATP binding"/>
    <property type="evidence" value="ECO:0007669"/>
    <property type="project" value="UniProtKB-KW"/>
</dbReference>
<feature type="transmembrane region" description="Helical" evidence="9">
    <location>
        <begin position="739"/>
        <end position="760"/>
    </location>
</feature>
<feature type="chain" id="PRO_5044291274" description="ABC transporter domain-containing protein" evidence="10">
    <location>
        <begin position="21"/>
        <end position="1038"/>
    </location>
</feature>
<feature type="transmembrane region" description="Helical" evidence="9">
    <location>
        <begin position="978"/>
        <end position="998"/>
    </location>
</feature>
<dbReference type="PaxDb" id="2903-EOD16849"/>
<dbReference type="RefSeq" id="XP_005769278.1">
    <property type="nucleotide sequence ID" value="XM_005769221.1"/>
</dbReference>
<evidence type="ECO:0000256" key="3">
    <source>
        <dbReference type="ARBA" id="ARBA00022692"/>
    </source>
</evidence>
<evidence type="ECO:0000256" key="2">
    <source>
        <dbReference type="ARBA" id="ARBA00022448"/>
    </source>
</evidence>
<evidence type="ECO:0000256" key="8">
    <source>
        <dbReference type="SAM" id="MobiDB-lite"/>
    </source>
</evidence>
<evidence type="ECO:0000256" key="10">
    <source>
        <dbReference type="SAM" id="SignalP"/>
    </source>
</evidence>
<keyword evidence="10" id="KW-0732">Signal</keyword>
<feature type="region of interest" description="Disordered" evidence="8">
    <location>
        <begin position="549"/>
        <end position="618"/>
    </location>
</feature>
<dbReference type="GO" id="GO:0016020">
    <property type="term" value="C:membrane"/>
    <property type="evidence" value="ECO:0007669"/>
    <property type="project" value="UniProtKB-SubCell"/>
</dbReference>
<accession>A0A0D3J014</accession>
<keyword evidence="7 9" id="KW-0472">Membrane</keyword>
<dbReference type="HOGENOM" id="CLU_293105_0_0_1"/>
<reference evidence="13" key="1">
    <citation type="journal article" date="2013" name="Nature">
        <title>Pan genome of the phytoplankton Emiliania underpins its global distribution.</title>
        <authorList>
            <person name="Read B.A."/>
            <person name="Kegel J."/>
            <person name="Klute M.J."/>
            <person name="Kuo A."/>
            <person name="Lefebvre S.C."/>
            <person name="Maumus F."/>
            <person name="Mayer C."/>
            <person name="Miller J."/>
            <person name="Monier A."/>
            <person name="Salamov A."/>
            <person name="Young J."/>
            <person name="Aguilar M."/>
            <person name="Claverie J.M."/>
            <person name="Frickenhaus S."/>
            <person name="Gonzalez K."/>
            <person name="Herman E.K."/>
            <person name="Lin Y.C."/>
            <person name="Napier J."/>
            <person name="Ogata H."/>
            <person name="Sarno A.F."/>
            <person name="Shmutz J."/>
            <person name="Schroeder D."/>
            <person name="de Vargas C."/>
            <person name="Verret F."/>
            <person name="von Dassow P."/>
            <person name="Valentin K."/>
            <person name="Van de Peer Y."/>
            <person name="Wheeler G."/>
            <person name="Dacks J.B."/>
            <person name="Delwiche C.F."/>
            <person name="Dyhrman S.T."/>
            <person name="Glockner G."/>
            <person name="John U."/>
            <person name="Richards T."/>
            <person name="Worden A.Z."/>
            <person name="Zhang X."/>
            <person name="Grigoriev I.V."/>
            <person name="Allen A.E."/>
            <person name="Bidle K."/>
            <person name="Borodovsky M."/>
            <person name="Bowler C."/>
            <person name="Brownlee C."/>
            <person name="Cock J.M."/>
            <person name="Elias M."/>
            <person name="Gladyshev V.N."/>
            <person name="Groth M."/>
            <person name="Guda C."/>
            <person name="Hadaegh A."/>
            <person name="Iglesias-Rodriguez M.D."/>
            <person name="Jenkins J."/>
            <person name="Jones B.M."/>
            <person name="Lawson T."/>
            <person name="Leese F."/>
            <person name="Lindquist E."/>
            <person name="Lobanov A."/>
            <person name="Lomsadze A."/>
            <person name="Malik S.B."/>
            <person name="Marsh M.E."/>
            <person name="Mackinder L."/>
            <person name="Mock T."/>
            <person name="Mueller-Roeber B."/>
            <person name="Pagarete A."/>
            <person name="Parker M."/>
            <person name="Probert I."/>
            <person name="Quesneville H."/>
            <person name="Raines C."/>
            <person name="Rensing S.A."/>
            <person name="Riano-Pachon D.M."/>
            <person name="Richier S."/>
            <person name="Rokitta S."/>
            <person name="Shiraiwa Y."/>
            <person name="Soanes D.M."/>
            <person name="van der Giezen M."/>
            <person name="Wahlund T.M."/>
            <person name="Williams B."/>
            <person name="Wilson W."/>
            <person name="Wolfe G."/>
            <person name="Wurch L.L."/>
        </authorList>
    </citation>
    <scope>NUCLEOTIDE SEQUENCE</scope>
</reference>